<keyword evidence="2" id="KW-1185">Reference proteome</keyword>
<protein>
    <submittedName>
        <fullName evidence="1">Uncharacterized protein</fullName>
    </submittedName>
</protein>
<accession>A0A5J4KJS8</accession>
<reference evidence="1 2" key="1">
    <citation type="submission" date="2019-10" db="EMBL/GenBank/DDBJ databases">
        <title>Dictyobacter vulcani sp. nov., within the class Ktedonobacteria, isolated from soil of volcanic Mt. Zao.</title>
        <authorList>
            <person name="Zheng Y."/>
            <person name="Wang C.M."/>
            <person name="Sakai Y."/>
            <person name="Abe K."/>
            <person name="Yokota A."/>
            <person name="Yabe S."/>
        </authorList>
    </citation>
    <scope>NUCLEOTIDE SEQUENCE [LARGE SCALE GENOMIC DNA]</scope>
    <source>
        <strain evidence="1 2">W12</strain>
    </source>
</reference>
<sequence length="105" mass="12107">MHPAIYEVIKNAYHDPGQRNSQYTQDDYFLRTFTVMPGHFFREEENKHPRLLMDILRIPPEKLKAAGRHMPKMKATPILPTNGDDALSHAILSPAQATIRLSWIV</sequence>
<evidence type="ECO:0000313" key="1">
    <source>
        <dbReference type="EMBL" id="GER89988.1"/>
    </source>
</evidence>
<dbReference type="EMBL" id="BKZW01000002">
    <property type="protein sequence ID" value="GER89988.1"/>
    <property type="molecule type" value="Genomic_DNA"/>
</dbReference>
<gene>
    <name evidence="1" type="ORF">KDW_41500</name>
</gene>
<comment type="caution">
    <text evidence="1">The sequence shown here is derived from an EMBL/GenBank/DDBJ whole genome shotgun (WGS) entry which is preliminary data.</text>
</comment>
<proteinExistence type="predicted"/>
<evidence type="ECO:0000313" key="2">
    <source>
        <dbReference type="Proteomes" id="UP000326912"/>
    </source>
</evidence>
<dbReference type="AlphaFoldDB" id="A0A5J4KJS8"/>
<organism evidence="1 2">
    <name type="scientific">Dictyobacter vulcani</name>
    <dbReference type="NCBI Taxonomy" id="2607529"/>
    <lineage>
        <taxon>Bacteria</taxon>
        <taxon>Bacillati</taxon>
        <taxon>Chloroflexota</taxon>
        <taxon>Ktedonobacteria</taxon>
        <taxon>Ktedonobacterales</taxon>
        <taxon>Dictyobacteraceae</taxon>
        <taxon>Dictyobacter</taxon>
    </lineage>
</organism>
<name>A0A5J4KJS8_9CHLR</name>
<dbReference type="Proteomes" id="UP000326912">
    <property type="component" value="Unassembled WGS sequence"/>
</dbReference>